<organism evidence="2 3">
    <name type="scientific">Mycobacterium tuberculosis</name>
    <dbReference type="NCBI Taxonomy" id="1773"/>
    <lineage>
        <taxon>Bacteria</taxon>
        <taxon>Bacillati</taxon>
        <taxon>Actinomycetota</taxon>
        <taxon>Actinomycetes</taxon>
        <taxon>Mycobacteriales</taxon>
        <taxon>Mycobacteriaceae</taxon>
        <taxon>Mycobacterium</taxon>
        <taxon>Mycobacterium tuberculosis complex</taxon>
    </lineage>
</organism>
<feature type="region of interest" description="Disordered" evidence="1">
    <location>
        <begin position="1"/>
        <end position="22"/>
    </location>
</feature>
<evidence type="ECO:0000313" key="3">
    <source>
        <dbReference type="Proteomes" id="UP000038802"/>
    </source>
</evidence>
<dbReference type="EMBL" id="CSAE01000073">
    <property type="protein sequence ID" value="COV26747.1"/>
    <property type="molecule type" value="Genomic_DNA"/>
</dbReference>
<dbReference type="Proteomes" id="UP000038802">
    <property type="component" value="Unassembled WGS sequence"/>
</dbReference>
<gene>
    <name evidence="2" type="ORF">ERS007703_00992</name>
</gene>
<evidence type="ECO:0000313" key="2">
    <source>
        <dbReference type="EMBL" id="COV26747.1"/>
    </source>
</evidence>
<accession>A0A0U0QS62</accession>
<proteinExistence type="predicted"/>
<evidence type="ECO:0000256" key="1">
    <source>
        <dbReference type="SAM" id="MobiDB-lite"/>
    </source>
</evidence>
<name>A0A0U0QS62_MYCTX</name>
<reference evidence="3" key="1">
    <citation type="submission" date="2015-03" db="EMBL/GenBank/DDBJ databases">
        <authorList>
            <consortium name="Pathogen Informatics"/>
        </authorList>
    </citation>
    <scope>NUCLEOTIDE SEQUENCE [LARGE SCALE GENOMIC DNA]</scope>
    <source>
        <strain evidence="3">K00500041</strain>
    </source>
</reference>
<dbReference type="AlphaFoldDB" id="A0A0U0QS62"/>
<sequence length="76" mass="7755">MTNQRWLRAKMATPSPARTPLASRPLATACAASSSSENVSVPSSSMTAARLGARLALCDGSMPTSPHLRISAASAA</sequence>
<protein>
    <submittedName>
        <fullName evidence="2">Uncharacterized protein</fullName>
    </submittedName>
</protein>